<organism evidence="2 3">
    <name type="scientific">Aquiflexum balticum DSM 16537</name>
    <dbReference type="NCBI Taxonomy" id="758820"/>
    <lineage>
        <taxon>Bacteria</taxon>
        <taxon>Pseudomonadati</taxon>
        <taxon>Bacteroidota</taxon>
        <taxon>Cytophagia</taxon>
        <taxon>Cytophagales</taxon>
        <taxon>Cyclobacteriaceae</taxon>
        <taxon>Aquiflexum</taxon>
    </lineage>
</organism>
<evidence type="ECO:0000313" key="3">
    <source>
        <dbReference type="Proteomes" id="UP000192333"/>
    </source>
</evidence>
<reference evidence="3" key="1">
    <citation type="submission" date="2017-04" db="EMBL/GenBank/DDBJ databases">
        <authorList>
            <person name="Varghese N."/>
            <person name="Submissions S."/>
        </authorList>
    </citation>
    <scope>NUCLEOTIDE SEQUENCE [LARGE SCALE GENOMIC DNA]</scope>
    <source>
        <strain evidence="3">DSM 16537</strain>
    </source>
</reference>
<evidence type="ECO:0000256" key="1">
    <source>
        <dbReference type="SAM" id="Phobius"/>
    </source>
</evidence>
<dbReference type="STRING" id="758820.SAMN00777080_5045"/>
<dbReference type="EMBL" id="LT838813">
    <property type="protein sequence ID" value="SMD46360.1"/>
    <property type="molecule type" value="Genomic_DNA"/>
</dbReference>
<keyword evidence="1" id="KW-1133">Transmembrane helix</keyword>
<accession>A0A1W2HBV3</accession>
<feature type="transmembrane region" description="Helical" evidence="1">
    <location>
        <begin position="450"/>
        <end position="474"/>
    </location>
</feature>
<feature type="transmembrane region" description="Helical" evidence="1">
    <location>
        <begin position="486"/>
        <end position="509"/>
    </location>
</feature>
<feature type="transmembrane region" description="Helical" evidence="1">
    <location>
        <begin position="78"/>
        <end position="95"/>
    </location>
</feature>
<dbReference type="Pfam" id="PF16962">
    <property type="entry name" value="ABC_export"/>
    <property type="match status" value="1"/>
</dbReference>
<dbReference type="InterPro" id="IPR031584">
    <property type="entry name" value="Put_ABC_export"/>
</dbReference>
<dbReference type="AlphaFoldDB" id="A0A1W2HBV3"/>
<dbReference type="Proteomes" id="UP000192333">
    <property type="component" value="Chromosome I"/>
</dbReference>
<sequence length="547" mass="62079">MNEFSLLLRKDIFILINNIKLILKNPLRLLPYLFVVGYFSFFYLRRGTKKTETEDIDLEQLQDAAGQLGEVNFAQQNIVGGITLLALGFLMFQLYKATKKNVSFFSMADVNLLFTSPVAPAKILIYYMVRSVFPAVGGSFIFILYSTAQLNEMFDFNIWNLLLMSMGLTLFFFILSPIRFLVYTLNTKYGILTYIKNGVFALGGILSLMILIPGMMAEKFWQGMFAWIGSKWFDFFPLVGWSRGIITYLSHENIWIAFGFIAVYVLSFLLILNLVIVHSGYYYEDVLESTKSNEEVKEKVKGKREASESSMSLNTKKKLDLKDFGTGATALYWRNYVHSSRQDFHPLFGLYGLIFAGIGIVMAVLSNFDWFNHAIIYGYLATMLAFYFLAGMGRTNVGDLKKPFFILIPASWPSKFWNIIKLDIYQTLIFAVVLIIPTVLIAQLSWGLMFLFPFCLGTFYIAGFAITLTTQVGFYEGWDRKLIKPLIVGGVMFFGILPSLAAGVFAYIISKQVVYAFLATGIGMTLVATVMLHVALDIVSRLEFKEI</sequence>
<feature type="transmembrane region" description="Helical" evidence="1">
    <location>
        <begin position="194"/>
        <end position="212"/>
    </location>
</feature>
<evidence type="ECO:0000313" key="2">
    <source>
        <dbReference type="EMBL" id="SMD46360.1"/>
    </source>
</evidence>
<feature type="transmembrane region" description="Helical" evidence="1">
    <location>
        <begin position="27"/>
        <end position="44"/>
    </location>
</feature>
<feature type="transmembrane region" description="Helical" evidence="1">
    <location>
        <begin position="424"/>
        <end position="444"/>
    </location>
</feature>
<keyword evidence="3" id="KW-1185">Reference proteome</keyword>
<name>A0A1W2HBV3_9BACT</name>
<feature type="transmembrane region" description="Helical" evidence="1">
    <location>
        <begin position="348"/>
        <end position="368"/>
    </location>
</feature>
<dbReference type="RefSeq" id="WP_084123274.1">
    <property type="nucleotide sequence ID" value="NZ_LT838813.1"/>
</dbReference>
<feature type="transmembrane region" description="Helical" evidence="1">
    <location>
        <begin position="515"/>
        <end position="536"/>
    </location>
</feature>
<feature type="transmembrane region" description="Helical" evidence="1">
    <location>
        <begin position="158"/>
        <end position="182"/>
    </location>
</feature>
<dbReference type="OrthoDB" id="816862at2"/>
<keyword evidence="1" id="KW-0812">Transmembrane</keyword>
<proteinExistence type="predicted"/>
<protein>
    <submittedName>
        <fullName evidence="2">Putative ABC exporter</fullName>
    </submittedName>
</protein>
<feature type="transmembrane region" description="Helical" evidence="1">
    <location>
        <begin position="125"/>
        <end position="146"/>
    </location>
</feature>
<gene>
    <name evidence="2" type="ORF">SAMN00777080_5045</name>
</gene>
<keyword evidence="1" id="KW-0472">Membrane</keyword>
<feature type="transmembrane region" description="Helical" evidence="1">
    <location>
        <begin position="254"/>
        <end position="277"/>
    </location>
</feature>
<feature type="transmembrane region" description="Helical" evidence="1">
    <location>
        <begin position="374"/>
        <end position="392"/>
    </location>
</feature>